<keyword evidence="1" id="KW-1133">Transmembrane helix</keyword>
<evidence type="ECO:0000313" key="3">
    <source>
        <dbReference type="Proteomes" id="UP001364890"/>
    </source>
</evidence>
<keyword evidence="1" id="KW-0812">Transmembrane</keyword>
<reference evidence="2 3" key="1">
    <citation type="submission" date="2024-01" db="EMBL/GenBank/DDBJ databases">
        <title>Seven novel Bacillus-like species.</title>
        <authorList>
            <person name="Liu G."/>
        </authorList>
    </citation>
    <scope>NUCLEOTIDE SEQUENCE [LARGE SCALE GENOMIC DNA]</scope>
    <source>
        <strain evidence="2 3">FJAT-51614</strain>
    </source>
</reference>
<feature type="transmembrane region" description="Helical" evidence="1">
    <location>
        <begin position="7"/>
        <end position="29"/>
    </location>
</feature>
<keyword evidence="1" id="KW-0472">Membrane</keyword>
<evidence type="ECO:0000256" key="1">
    <source>
        <dbReference type="SAM" id="Phobius"/>
    </source>
</evidence>
<comment type="caution">
    <text evidence="2">The sequence shown here is derived from an EMBL/GenBank/DDBJ whole genome shotgun (WGS) entry which is preliminary data.</text>
</comment>
<gene>
    <name evidence="2" type="ORF">WAX74_03910</name>
</gene>
<accession>A0ABU8F3G4</accession>
<dbReference type="EMBL" id="JBAWSY010000002">
    <property type="protein sequence ID" value="MEI4768805.1"/>
    <property type="molecule type" value="Genomic_DNA"/>
</dbReference>
<keyword evidence="3" id="KW-1185">Reference proteome</keyword>
<evidence type="ECO:0000313" key="2">
    <source>
        <dbReference type="EMBL" id="MEI4768805.1"/>
    </source>
</evidence>
<sequence length="161" mass="18569">MGCLKYLLKLLGIVFIGIIIILGGMYVYMFTHDPPASSYNVSEEMYRDSQELLSVINIEFQSFNLSTTVNEERMDKVVDAIEGYTTKYVGSGSITAEEEELLQEIGKVVRDYIQLYELALSYQEVELGFNERFGDYSGENRNIYERYLLHKADLKDTYGFE</sequence>
<dbReference type="Proteomes" id="UP001364890">
    <property type="component" value="Unassembled WGS sequence"/>
</dbReference>
<organism evidence="2 3">
    <name type="scientific">Psychrobacillus mangrovi</name>
    <dbReference type="NCBI Taxonomy" id="3117745"/>
    <lineage>
        <taxon>Bacteria</taxon>
        <taxon>Bacillati</taxon>
        <taxon>Bacillota</taxon>
        <taxon>Bacilli</taxon>
        <taxon>Bacillales</taxon>
        <taxon>Bacillaceae</taxon>
        <taxon>Psychrobacillus</taxon>
    </lineage>
</organism>
<proteinExistence type="predicted"/>
<dbReference type="RefSeq" id="WP_336496358.1">
    <property type="nucleotide sequence ID" value="NZ_JBAWSY010000002.1"/>
</dbReference>
<protein>
    <submittedName>
        <fullName evidence="2">Uncharacterized protein</fullName>
    </submittedName>
</protein>
<name>A0ABU8F3G4_9BACI</name>